<comment type="cofactor">
    <cofactor evidence="1 11">
        <name>FAD</name>
        <dbReference type="ChEBI" id="CHEBI:57692"/>
    </cofactor>
</comment>
<feature type="domain" description="MnmG N-terminal" evidence="12">
    <location>
        <begin position="4"/>
        <end position="369"/>
    </location>
</feature>
<comment type="caution">
    <text evidence="13">The sequence shown here is derived from an EMBL/GenBank/DDBJ whole genome shotgun (WGS) entry which is preliminary data.</text>
</comment>
<organism evidence="13 14">
    <name type="scientific">Sphingomonas hankyongi</name>
    <dbReference type="NCBI Taxonomy" id="2908209"/>
    <lineage>
        <taxon>Bacteria</taxon>
        <taxon>Pseudomonadati</taxon>
        <taxon>Pseudomonadota</taxon>
        <taxon>Alphaproteobacteria</taxon>
        <taxon>Sphingomonadales</taxon>
        <taxon>Sphingomonadaceae</taxon>
        <taxon>Sphingomonas</taxon>
    </lineage>
</organism>
<keyword evidence="3 11" id="KW-0963">Cytoplasm</keyword>
<keyword evidence="14" id="KW-1185">Reference proteome</keyword>
<comment type="catalytic activity">
    <reaction evidence="11">
        <text>uridine(54) in tRNA + (6R)-5,10-methylene-5,6,7,8-tetrahydrofolate + NADPH + H(+) = 5-methyluridine(54) in tRNA + (6S)-5,6,7,8-tetrahydrofolate + NADP(+)</text>
        <dbReference type="Rhea" id="RHEA:62372"/>
        <dbReference type="Rhea" id="RHEA-COMP:10167"/>
        <dbReference type="Rhea" id="RHEA-COMP:10193"/>
        <dbReference type="ChEBI" id="CHEBI:15378"/>
        <dbReference type="ChEBI" id="CHEBI:15636"/>
        <dbReference type="ChEBI" id="CHEBI:57453"/>
        <dbReference type="ChEBI" id="CHEBI:57783"/>
        <dbReference type="ChEBI" id="CHEBI:58349"/>
        <dbReference type="ChEBI" id="CHEBI:65315"/>
        <dbReference type="ChEBI" id="CHEBI:74447"/>
        <dbReference type="EC" id="2.1.1.74"/>
    </reaction>
</comment>
<evidence type="ECO:0000256" key="6">
    <source>
        <dbReference type="ARBA" id="ARBA00022679"/>
    </source>
</evidence>
<evidence type="ECO:0000256" key="2">
    <source>
        <dbReference type="ARBA" id="ARBA00003717"/>
    </source>
</evidence>
<evidence type="ECO:0000256" key="10">
    <source>
        <dbReference type="ARBA" id="ARBA00023027"/>
    </source>
</evidence>
<dbReference type="HAMAP" id="MF_01037">
    <property type="entry name" value="TrmFO"/>
    <property type="match status" value="1"/>
</dbReference>
<evidence type="ECO:0000256" key="8">
    <source>
        <dbReference type="ARBA" id="ARBA00022827"/>
    </source>
</evidence>
<evidence type="ECO:0000256" key="5">
    <source>
        <dbReference type="ARBA" id="ARBA00022630"/>
    </source>
</evidence>
<reference evidence="13" key="1">
    <citation type="submission" date="2022-05" db="EMBL/GenBank/DDBJ databases">
        <authorList>
            <person name="Jo J.-H."/>
            <person name="Im W.-T."/>
        </authorList>
    </citation>
    <scope>NUCLEOTIDE SEQUENCE</scope>
    <source>
        <strain evidence="13">SE220</strain>
    </source>
</reference>
<keyword evidence="9 11" id="KW-0521">NADP</keyword>
<dbReference type="InterPro" id="IPR040131">
    <property type="entry name" value="MnmG_N"/>
</dbReference>
<evidence type="ECO:0000256" key="7">
    <source>
        <dbReference type="ARBA" id="ARBA00022694"/>
    </source>
</evidence>
<evidence type="ECO:0000313" key="13">
    <source>
        <dbReference type="EMBL" id="MCL6730427.1"/>
    </source>
</evidence>
<sequence>MIFDIHIVGGGLAGSEAAWQLAEAGLRVRLSEMRGGGEMTPAHETDRLAEMVCSNSFRSDDAEHNAVGLLHQEMRALGSLIMRAGDLHRVPAGSALAVDREAFAAEVTRTIEQHPNITVVRERVDILPHHPTIIATGPLTGSRLAEAITEETGQGALSFFDAIAPIVHRDSIDMEVAWMAARWDKGGKDYINCPLDKQQYDDFVAALNAGEKTEFKDWEKDTPYFEGCMPIEVMAERGIETLRYGPMKGVGLDNPRTGRWPYAVVQLRQDNALGTLWNMVGFQTKLKHAEQVRIFRTIPGLESAEFARLGGIHRNSFINSPRLLDGELRLKSKPNIRFAGQITGCEGYVESAAVGILAARFAAAELRGETLPPPPVETALGALLGHITGGADAETFQPMNVNFGLMPPIPGRTKKADRKKMYTDRARSAFAEWRNSVRSAELA</sequence>
<dbReference type="EC" id="2.1.1.74" evidence="11"/>
<keyword evidence="7 11" id="KW-0819">tRNA processing</keyword>
<evidence type="ECO:0000256" key="3">
    <source>
        <dbReference type="ARBA" id="ARBA00022490"/>
    </source>
</evidence>
<evidence type="ECO:0000259" key="12">
    <source>
        <dbReference type="Pfam" id="PF01134"/>
    </source>
</evidence>
<dbReference type="Pfam" id="PF01134">
    <property type="entry name" value="GIDA"/>
    <property type="match status" value="1"/>
</dbReference>
<comment type="similarity">
    <text evidence="11">Belongs to the MnmG family. TrmFO subfamily.</text>
</comment>
<dbReference type="InterPro" id="IPR036188">
    <property type="entry name" value="FAD/NAD-bd_sf"/>
</dbReference>
<feature type="binding site" evidence="11">
    <location>
        <begin position="9"/>
        <end position="14"/>
    </location>
    <ligand>
        <name>FAD</name>
        <dbReference type="ChEBI" id="CHEBI:57692"/>
    </ligand>
</feature>
<dbReference type="NCBIfam" id="TIGR00137">
    <property type="entry name" value="gid_trmFO"/>
    <property type="match status" value="1"/>
</dbReference>
<accession>A0ABT0S3J3</accession>
<protein>
    <recommendedName>
        <fullName evidence="11">Methylenetetrahydrofolate--tRNA-(uracil-5-)-methyltransferase TrmFO</fullName>
        <ecNumber evidence="11">2.1.1.74</ecNumber>
    </recommendedName>
    <alternativeName>
        <fullName evidence="11">Folate-dependent tRNA (uracil-5-)-methyltransferase</fullName>
    </alternativeName>
    <alternativeName>
        <fullName evidence="11">Folate-dependent tRNA(M-5-U54)-methyltransferase</fullName>
    </alternativeName>
</protein>
<dbReference type="PANTHER" id="PTHR11806">
    <property type="entry name" value="GLUCOSE INHIBITED DIVISION PROTEIN A"/>
    <property type="match status" value="1"/>
</dbReference>
<comment type="catalytic activity">
    <reaction evidence="11">
        <text>uridine(54) in tRNA + (6R)-5,10-methylene-5,6,7,8-tetrahydrofolate + NADH + H(+) = 5-methyluridine(54) in tRNA + (6S)-5,6,7,8-tetrahydrofolate + NAD(+)</text>
        <dbReference type="Rhea" id="RHEA:16873"/>
        <dbReference type="Rhea" id="RHEA-COMP:10167"/>
        <dbReference type="Rhea" id="RHEA-COMP:10193"/>
        <dbReference type="ChEBI" id="CHEBI:15378"/>
        <dbReference type="ChEBI" id="CHEBI:15636"/>
        <dbReference type="ChEBI" id="CHEBI:57453"/>
        <dbReference type="ChEBI" id="CHEBI:57540"/>
        <dbReference type="ChEBI" id="CHEBI:57945"/>
        <dbReference type="ChEBI" id="CHEBI:65315"/>
        <dbReference type="ChEBI" id="CHEBI:74447"/>
        <dbReference type="EC" id="2.1.1.74"/>
    </reaction>
</comment>
<keyword evidence="6 11" id="KW-0808">Transferase</keyword>
<dbReference type="SUPFAM" id="SSF51905">
    <property type="entry name" value="FAD/NAD(P)-binding domain"/>
    <property type="match status" value="1"/>
</dbReference>
<dbReference type="Proteomes" id="UP001165342">
    <property type="component" value="Unassembled WGS sequence"/>
</dbReference>
<evidence type="ECO:0000256" key="9">
    <source>
        <dbReference type="ARBA" id="ARBA00022857"/>
    </source>
</evidence>
<dbReference type="InterPro" id="IPR020595">
    <property type="entry name" value="MnmG-rel_CS"/>
</dbReference>
<dbReference type="RefSeq" id="WP_249831912.1">
    <property type="nucleotide sequence ID" value="NZ_JAMGBE010000003.1"/>
</dbReference>
<keyword evidence="8 11" id="KW-0274">FAD</keyword>
<dbReference type="EMBL" id="JAMGBE010000003">
    <property type="protein sequence ID" value="MCL6730427.1"/>
    <property type="molecule type" value="Genomic_DNA"/>
</dbReference>
<comment type="subcellular location">
    <subcellularLocation>
        <location evidence="11">Cytoplasm</location>
    </subcellularLocation>
</comment>
<evidence type="ECO:0000256" key="4">
    <source>
        <dbReference type="ARBA" id="ARBA00022603"/>
    </source>
</evidence>
<keyword evidence="5 11" id="KW-0285">Flavoprotein</keyword>
<dbReference type="InterPro" id="IPR002218">
    <property type="entry name" value="MnmG-rel"/>
</dbReference>
<evidence type="ECO:0000256" key="11">
    <source>
        <dbReference type="HAMAP-Rule" id="MF_01037"/>
    </source>
</evidence>
<evidence type="ECO:0000256" key="1">
    <source>
        <dbReference type="ARBA" id="ARBA00001974"/>
    </source>
</evidence>
<dbReference type="NCBIfam" id="NF003739">
    <property type="entry name" value="PRK05335.1"/>
    <property type="match status" value="1"/>
</dbReference>
<proteinExistence type="inferred from homology"/>
<evidence type="ECO:0000313" key="14">
    <source>
        <dbReference type="Proteomes" id="UP001165342"/>
    </source>
</evidence>
<keyword evidence="10 11" id="KW-0520">NAD</keyword>
<dbReference type="InterPro" id="IPR004417">
    <property type="entry name" value="TrmFO"/>
</dbReference>
<comment type="function">
    <text evidence="2">NAD-binding protein involved in the addition of a carboxymethylaminomethyl (cmnm) group at the wobble position (U34) of certain tRNAs, forming tRNA-cmnm(5)s(2)U34.</text>
</comment>
<dbReference type="Gene3D" id="3.50.50.60">
    <property type="entry name" value="FAD/NAD(P)-binding domain"/>
    <property type="match status" value="2"/>
</dbReference>
<gene>
    <name evidence="11 13" type="primary">trmFO</name>
    <name evidence="13" type="ORF">LZ538_10230</name>
</gene>
<comment type="function">
    <text evidence="11">Catalyzes the folate-dependent formation of 5-methyl-uridine at position 54 (M-5-U54) in all tRNAs.</text>
</comment>
<keyword evidence="4 11" id="KW-0489">Methyltransferase</keyword>
<name>A0ABT0S3J3_9SPHN</name>
<dbReference type="PROSITE" id="PS01281">
    <property type="entry name" value="GIDA_2"/>
    <property type="match status" value="1"/>
</dbReference>
<dbReference type="PANTHER" id="PTHR11806:SF2">
    <property type="entry name" value="METHYLENETETRAHYDROFOLATE--TRNA-(URACIL-5-)-METHYLTRANSFERASE TRMFO"/>
    <property type="match status" value="1"/>
</dbReference>